<gene>
    <name evidence="1" type="ORF">FNB79_11960</name>
</gene>
<evidence type="ECO:0000313" key="2">
    <source>
        <dbReference type="Proteomes" id="UP000319209"/>
    </source>
</evidence>
<keyword evidence="2" id="KW-1185">Reference proteome</keyword>
<accession>A0A516GSZ6</accession>
<evidence type="ECO:0000313" key="1">
    <source>
        <dbReference type="EMBL" id="QDO94642.1"/>
    </source>
</evidence>
<dbReference type="Proteomes" id="UP000319209">
    <property type="component" value="Chromosome"/>
</dbReference>
<dbReference type="OrthoDB" id="188084at2"/>
<dbReference type="KEGG" id="fop:FNB79_11960"/>
<reference evidence="1 2" key="1">
    <citation type="submission" date="2019-07" db="EMBL/GenBank/DDBJ databases">
        <title>Genome sequencing for Formosa sp. PS13.</title>
        <authorList>
            <person name="Park S.-J."/>
        </authorList>
    </citation>
    <scope>NUCLEOTIDE SEQUENCE [LARGE SCALE GENOMIC DNA]</scope>
    <source>
        <strain evidence="1 2">PS13</strain>
    </source>
</reference>
<dbReference type="EMBL" id="CP041637">
    <property type="protein sequence ID" value="QDO94642.1"/>
    <property type="molecule type" value="Genomic_DNA"/>
</dbReference>
<proteinExistence type="predicted"/>
<dbReference type="AlphaFoldDB" id="A0A516GSZ6"/>
<protein>
    <submittedName>
        <fullName evidence="1">Uncharacterized protein</fullName>
    </submittedName>
</protein>
<dbReference type="RefSeq" id="WP_143381524.1">
    <property type="nucleotide sequence ID" value="NZ_CP041637.1"/>
</dbReference>
<name>A0A516GSZ6_9FLAO</name>
<sequence>MKLDWIDFNIGLIVLTKKGQGMIKLIDKPNNSIGVLLEGKIEKFGIDEIGMPLGSLSINLTQQIGQYVLLFQRVENRLRDFTNGALGLNEVQKTELTTFFTAGKLIDKINSLIKKYSNPEIVEIWKRVSVKLKDLNKIRNTIVHGYLFHYSKSGELDFKNIKIENANGNIELLDFEKLYELNVRASNLHQSINNFMIFYAKTIEDNIKNYR</sequence>
<organism evidence="1 2">
    <name type="scientific">Formosa sediminum</name>
    <dbReference type="NCBI Taxonomy" id="2594004"/>
    <lineage>
        <taxon>Bacteria</taxon>
        <taxon>Pseudomonadati</taxon>
        <taxon>Bacteroidota</taxon>
        <taxon>Flavobacteriia</taxon>
        <taxon>Flavobacteriales</taxon>
        <taxon>Flavobacteriaceae</taxon>
        <taxon>Formosa</taxon>
    </lineage>
</organism>